<evidence type="ECO:0000313" key="2">
    <source>
        <dbReference type="EMBL" id="KAF6161032.1"/>
    </source>
</evidence>
<protein>
    <submittedName>
        <fullName evidence="2">Uncharacterized protein</fullName>
    </submittedName>
</protein>
<feature type="region of interest" description="Disordered" evidence="1">
    <location>
        <begin position="1"/>
        <end position="26"/>
    </location>
</feature>
<dbReference type="EMBL" id="JACGCM010001144">
    <property type="protein sequence ID" value="KAF6161032.1"/>
    <property type="molecule type" value="Genomic_DNA"/>
</dbReference>
<dbReference type="AlphaFoldDB" id="A0A7J7N1Y3"/>
<name>A0A7J7N1Y3_9MAGN</name>
<evidence type="ECO:0000256" key="1">
    <source>
        <dbReference type="SAM" id="MobiDB-lite"/>
    </source>
</evidence>
<dbReference type="InterPro" id="IPR004252">
    <property type="entry name" value="Probable_transposase_24"/>
</dbReference>
<sequence>MEKKTLKKKYDEYDTDDERKKNCPKKTKHEDWVRFVDLTSTEEVKASRERNKINRSKMLTPHTTGRNGVFRVADEMMEVDPTITRSDSFLVGHTRSDGTFPMTFLEEKW</sequence>
<evidence type="ECO:0000313" key="3">
    <source>
        <dbReference type="Proteomes" id="UP000541444"/>
    </source>
</evidence>
<dbReference type="Pfam" id="PF03004">
    <property type="entry name" value="Transposase_24"/>
    <property type="match status" value="1"/>
</dbReference>
<organism evidence="2 3">
    <name type="scientific">Kingdonia uniflora</name>
    <dbReference type="NCBI Taxonomy" id="39325"/>
    <lineage>
        <taxon>Eukaryota</taxon>
        <taxon>Viridiplantae</taxon>
        <taxon>Streptophyta</taxon>
        <taxon>Embryophyta</taxon>
        <taxon>Tracheophyta</taxon>
        <taxon>Spermatophyta</taxon>
        <taxon>Magnoliopsida</taxon>
        <taxon>Ranunculales</taxon>
        <taxon>Circaeasteraceae</taxon>
        <taxon>Kingdonia</taxon>
    </lineage>
</organism>
<accession>A0A7J7N1Y3</accession>
<reference evidence="2 3" key="1">
    <citation type="journal article" date="2020" name="IScience">
        <title>Genome Sequencing of the Endangered Kingdonia uniflora (Circaeasteraceae, Ranunculales) Reveals Potential Mechanisms of Evolutionary Specialization.</title>
        <authorList>
            <person name="Sun Y."/>
            <person name="Deng T."/>
            <person name="Zhang A."/>
            <person name="Moore M.J."/>
            <person name="Landis J.B."/>
            <person name="Lin N."/>
            <person name="Zhang H."/>
            <person name="Zhang X."/>
            <person name="Huang J."/>
            <person name="Zhang X."/>
            <person name="Sun H."/>
            <person name="Wang H."/>
        </authorList>
    </citation>
    <scope>NUCLEOTIDE SEQUENCE [LARGE SCALE GENOMIC DNA]</scope>
    <source>
        <strain evidence="2">TB1705</strain>
        <tissue evidence="2">Leaf</tissue>
    </source>
</reference>
<comment type="caution">
    <text evidence="2">The sequence shown here is derived from an EMBL/GenBank/DDBJ whole genome shotgun (WGS) entry which is preliminary data.</text>
</comment>
<feature type="region of interest" description="Disordered" evidence="1">
    <location>
        <begin position="47"/>
        <end position="66"/>
    </location>
</feature>
<gene>
    <name evidence="2" type="ORF">GIB67_007673</name>
</gene>
<proteinExistence type="predicted"/>
<dbReference type="Proteomes" id="UP000541444">
    <property type="component" value="Unassembled WGS sequence"/>
</dbReference>
<keyword evidence="3" id="KW-1185">Reference proteome</keyword>
<feature type="compositionally biased region" description="Basic and acidic residues" evidence="1">
    <location>
        <begin position="1"/>
        <end position="21"/>
    </location>
</feature>